<dbReference type="Pfam" id="PF09335">
    <property type="entry name" value="VTT_dom"/>
    <property type="match status" value="1"/>
</dbReference>
<reference evidence="9" key="2">
    <citation type="submission" date="2023-07" db="EMBL/GenBank/DDBJ databases">
        <authorList>
            <person name="Jung D.-H."/>
        </authorList>
    </citation>
    <scope>NUCLEOTIDE SEQUENCE [LARGE SCALE GENOMIC DNA]</scope>
    <source>
        <strain evidence="9">JA-25</strain>
    </source>
</reference>
<keyword evidence="4 6" id="KW-1133">Transmembrane helix</keyword>
<dbReference type="PANTHER" id="PTHR12677:SF59">
    <property type="entry name" value="GOLGI APPARATUS MEMBRANE PROTEIN TVP38-RELATED"/>
    <property type="match status" value="1"/>
</dbReference>
<reference evidence="9" key="1">
    <citation type="submission" date="2019-09" db="EMBL/GenBank/DDBJ databases">
        <authorList>
            <person name="Jung D.-H."/>
        </authorList>
    </citation>
    <scope>NUCLEOTIDE SEQUENCE [LARGE SCALE GENOMIC DNA]</scope>
    <source>
        <strain evidence="9">JA-25</strain>
    </source>
</reference>
<protein>
    <recommendedName>
        <fullName evidence="6">TVP38/TMEM64 family membrane protein</fullName>
    </recommendedName>
</protein>
<feature type="transmembrane region" description="Helical" evidence="6">
    <location>
        <begin position="202"/>
        <end position="224"/>
    </location>
</feature>
<comment type="similarity">
    <text evidence="6">Belongs to the TVP38/TMEM64 family.</text>
</comment>
<comment type="caution">
    <text evidence="8">The sequence shown here is derived from an EMBL/GenBank/DDBJ whole genome shotgun (WGS) entry which is preliminary data.</text>
</comment>
<dbReference type="InterPro" id="IPR032816">
    <property type="entry name" value="VTT_dom"/>
</dbReference>
<feature type="transmembrane region" description="Helical" evidence="6">
    <location>
        <begin position="162"/>
        <end position="182"/>
    </location>
</feature>
<feature type="transmembrane region" description="Helical" evidence="6">
    <location>
        <begin position="12"/>
        <end position="35"/>
    </location>
</feature>
<feature type="transmembrane region" description="Helical" evidence="6">
    <location>
        <begin position="47"/>
        <end position="76"/>
    </location>
</feature>
<evidence type="ECO:0000256" key="3">
    <source>
        <dbReference type="ARBA" id="ARBA00022692"/>
    </source>
</evidence>
<keyword evidence="5 6" id="KW-0472">Membrane</keyword>
<name>A0ABX0QHG1_9BACT</name>
<accession>A0ABX0QHG1</accession>
<gene>
    <name evidence="8" type="ORF">F7231_15435</name>
</gene>
<evidence type="ECO:0000256" key="1">
    <source>
        <dbReference type="ARBA" id="ARBA00004651"/>
    </source>
</evidence>
<dbReference type="PANTHER" id="PTHR12677">
    <property type="entry name" value="GOLGI APPARATUS MEMBRANE PROTEIN TVP38-RELATED"/>
    <property type="match status" value="1"/>
</dbReference>
<feature type="domain" description="VTT" evidence="7">
    <location>
        <begin position="68"/>
        <end position="182"/>
    </location>
</feature>
<comment type="subcellular location">
    <subcellularLocation>
        <location evidence="1 6">Cell membrane</location>
        <topology evidence="1 6">Multi-pass membrane protein</topology>
    </subcellularLocation>
</comment>
<evidence type="ECO:0000313" key="9">
    <source>
        <dbReference type="Proteomes" id="UP000606008"/>
    </source>
</evidence>
<evidence type="ECO:0000256" key="6">
    <source>
        <dbReference type="RuleBase" id="RU366058"/>
    </source>
</evidence>
<dbReference type="Proteomes" id="UP000606008">
    <property type="component" value="Unassembled WGS sequence"/>
</dbReference>
<proteinExistence type="inferred from homology"/>
<feature type="transmembrane region" description="Helical" evidence="6">
    <location>
        <begin position="82"/>
        <end position="101"/>
    </location>
</feature>
<evidence type="ECO:0000256" key="5">
    <source>
        <dbReference type="ARBA" id="ARBA00023136"/>
    </source>
</evidence>
<sequence length="226" mass="24923">MTTKIRQILTGPALLGLVLSALPLLMSSYITYYAVTHEAQIALFSTTDWVLVTIVCSLACAFALMLPTPLALIFGYFLSWKAVAPLFIINMAAIVLVNLVVQRLDKDRVRRMIEQNPKASRILHRIRERELQFIFFAKLSPALPFSLTNMVFSLSGASMRNILLGGFLGMVPRTLLAIWSGAEAHHIRTLLDNPNEGSNTQIIIIGLLVVSMVGLISVVSKAMAKQ</sequence>
<evidence type="ECO:0000256" key="4">
    <source>
        <dbReference type="ARBA" id="ARBA00022989"/>
    </source>
</evidence>
<evidence type="ECO:0000313" key="8">
    <source>
        <dbReference type="EMBL" id="NID11566.1"/>
    </source>
</evidence>
<dbReference type="InterPro" id="IPR015414">
    <property type="entry name" value="TMEM64"/>
</dbReference>
<evidence type="ECO:0000256" key="2">
    <source>
        <dbReference type="ARBA" id="ARBA00022475"/>
    </source>
</evidence>
<keyword evidence="3 6" id="KW-0812">Transmembrane</keyword>
<keyword evidence="2 6" id="KW-1003">Cell membrane</keyword>
<dbReference type="EMBL" id="WAEL01000005">
    <property type="protein sequence ID" value="NID11566.1"/>
    <property type="molecule type" value="Genomic_DNA"/>
</dbReference>
<organism evidence="8 9">
    <name type="scientific">Fibrivirga algicola</name>
    <dbReference type="NCBI Taxonomy" id="2950420"/>
    <lineage>
        <taxon>Bacteria</taxon>
        <taxon>Pseudomonadati</taxon>
        <taxon>Bacteroidota</taxon>
        <taxon>Cytophagia</taxon>
        <taxon>Cytophagales</taxon>
        <taxon>Spirosomataceae</taxon>
        <taxon>Fibrivirga</taxon>
    </lineage>
</organism>
<evidence type="ECO:0000259" key="7">
    <source>
        <dbReference type="Pfam" id="PF09335"/>
    </source>
</evidence>
<keyword evidence="9" id="KW-1185">Reference proteome</keyword>